<feature type="compositionally biased region" description="Basic and acidic residues" evidence="4">
    <location>
        <begin position="73"/>
        <end position="86"/>
    </location>
</feature>
<dbReference type="GeneID" id="15807779"/>
<evidence type="ECO:0000313" key="6">
    <source>
        <dbReference type="Proteomes" id="UP000031512"/>
    </source>
</evidence>
<sequence>MSDLRYIGHFSLDFFNNKVIQATIDKCAEKFDSRILDAIKQSWIENLNKRLNAVKTETDAKIPRTSSFIQDSFESKSENVHDRESSSDDEFLDADVESVTVSDLKSLPQDTHVETPIAKSERTEAIFASETKEDSNKEVESDPKSTRDDKNVDDSDVSFSDVSDLEDQEPESQDMIIGILDKITRPSSKKFGPPLWKLKLKHGIMQINDVEIPFDSLQGEFEF</sequence>
<dbReference type="RefSeq" id="XP_004833783.1">
    <property type="nucleotide sequence ID" value="XM_004833726.1"/>
</dbReference>
<feature type="compositionally biased region" description="Acidic residues" evidence="4">
    <location>
        <begin position="163"/>
        <end position="172"/>
    </location>
</feature>
<comment type="caution">
    <text evidence="5">The sequence shown here is derived from an EMBL/GenBank/DDBJ whole genome shotgun (WGS) entry which is preliminary data.</text>
</comment>
<protein>
    <submittedName>
        <fullName evidence="5">Uncharacterized protein</fullName>
    </submittedName>
</protein>
<dbReference type="Gene3D" id="2.30.18.10">
    <property type="entry name" value="Transcription factor IIA (TFIIA), beta-barrel domain"/>
    <property type="match status" value="1"/>
</dbReference>
<name>L1LG56_THEEQ</name>
<dbReference type="GO" id="GO:0005672">
    <property type="term" value="C:transcription factor TFIIA complex"/>
    <property type="evidence" value="ECO:0007669"/>
    <property type="project" value="InterPro"/>
</dbReference>
<accession>L1LG56</accession>
<dbReference type="OrthoDB" id="343448at2759"/>
<proteinExistence type="predicted"/>
<evidence type="ECO:0000256" key="4">
    <source>
        <dbReference type="SAM" id="MobiDB-lite"/>
    </source>
</evidence>
<dbReference type="AlphaFoldDB" id="L1LG56"/>
<dbReference type="KEGG" id="beq:BEWA_043720"/>
<dbReference type="VEuPathDB" id="PiroplasmaDB:BEWA_043720"/>
<evidence type="ECO:0000256" key="2">
    <source>
        <dbReference type="ARBA" id="ARBA00023163"/>
    </source>
</evidence>
<dbReference type="STRING" id="1537102.L1LG56"/>
<feature type="region of interest" description="Disordered" evidence="4">
    <location>
        <begin position="73"/>
        <end position="92"/>
    </location>
</feature>
<keyword evidence="6" id="KW-1185">Reference proteome</keyword>
<evidence type="ECO:0000256" key="3">
    <source>
        <dbReference type="ARBA" id="ARBA00023242"/>
    </source>
</evidence>
<dbReference type="EMBL" id="ACOU01000002">
    <property type="protein sequence ID" value="EKX74331.1"/>
    <property type="molecule type" value="Genomic_DNA"/>
</dbReference>
<organism evidence="5 6">
    <name type="scientific">Theileria equi strain WA</name>
    <dbReference type="NCBI Taxonomy" id="1537102"/>
    <lineage>
        <taxon>Eukaryota</taxon>
        <taxon>Sar</taxon>
        <taxon>Alveolata</taxon>
        <taxon>Apicomplexa</taxon>
        <taxon>Aconoidasida</taxon>
        <taxon>Piroplasmida</taxon>
        <taxon>Theileriidae</taxon>
        <taxon>Theileria</taxon>
    </lineage>
</organism>
<evidence type="ECO:0000313" key="5">
    <source>
        <dbReference type="EMBL" id="EKX74331.1"/>
    </source>
</evidence>
<keyword evidence="2" id="KW-0804">Transcription</keyword>
<gene>
    <name evidence="5" type="ORF">BEWA_043720</name>
</gene>
<comment type="subcellular location">
    <subcellularLocation>
        <location evidence="1">Nucleus</location>
    </subcellularLocation>
</comment>
<dbReference type="Proteomes" id="UP000031512">
    <property type="component" value="Unassembled WGS sequence"/>
</dbReference>
<reference evidence="5 6" key="1">
    <citation type="journal article" date="2012" name="BMC Genomics">
        <title>Comparative genomic analysis and phylogenetic position of Theileria equi.</title>
        <authorList>
            <person name="Kappmeyer L.S."/>
            <person name="Thiagarajan M."/>
            <person name="Herndon D.R."/>
            <person name="Ramsay J.D."/>
            <person name="Caler E."/>
            <person name="Djikeng A."/>
            <person name="Gillespie J.J."/>
            <person name="Lau A.O."/>
            <person name="Roalson E.H."/>
            <person name="Silva J.C."/>
            <person name="Silva M.G."/>
            <person name="Suarez C.E."/>
            <person name="Ueti M.W."/>
            <person name="Nene V.M."/>
            <person name="Mealey R.H."/>
            <person name="Knowles D.P."/>
            <person name="Brayton K.A."/>
        </authorList>
    </citation>
    <scope>NUCLEOTIDE SEQUENCE [LARGE SCALE GENOMIC DNA]</scope>
    <source>
        <strain evidence="5 6">WA</strain>
    </source>
</reference>
<dbReference type="SUPFAM" id="SSF50784">
    <property type="entry name" value="Transcription factor IIA (TFIIA), beta-barrel domain"/>
    <property type="match status" value="1"/>
</dbReference>
<evidence type="ECO:0000256" key="1">
    <source>
        <dbReference type="ARBA" id="ARBA00004123"/>
    </source>
</evidence>
<feature type="region of interest" description="Disordered" evidence="4">
    <location>
        <begin position="103"/>
        <end position="172"/>
    </location>
</feature>
<keyword evidence="3" id="KW-0539">Nucleus</keyword>
<feature type="compositionally biased region" description="Basic and acidic residues" evidence="4">
    <location>
        <begin position="119"/>
        <end position="153"/>
    </location>
</feature>
<dbReference type="InterPro" id="IPR009088">
    <property type="entry name" value="TFIIA_b-brl"/>
</dbReference>
<dbReference type="eggNOG" id="ENOG502SGQZ">
    <property type="taxonomic scope" value="Eukaryota"/>
</dbReference>
<dbReference type="GO" id="GO:0006367">
    <property type="term" value="P:transcription initiation at RNA polymerase II promoter"/>
    <property type="evidence" value="ECO:0007669"/>
    <property type="project" value="InterPro"/>
</dbReference>